<sequence length="172" mass="18167">MNTINVQDARVWAVGADIDTDQLAPGAYMKLGLEGIAPHCLEAVRPEFAAEVRPGDVIAAGPNFGIGSSREQAAGALVRLGVRAVIAPSFNGLYFRNAFNLGLLLITCPDTAQLRDGETVGLSVEDTRPVVRLGNGKTLDCEPIPAFLLDMVAAGGLLNQLRARFGQAPKEL</sequence>
<dbReference type="NCBIfam" id="TIGR02087">
    <property type="entry name" value="LEUD_arch"/>
    <property type="match status" value="1"/>
</dbReference>
<proteinExistence type="inferred from homology"/>
<dbReference type="STRING" id="1770053.SAMN05216551_101402"/>
<evidence type="ECO:0000256" key="1">
    <source>
        <dbReference type="ARBA" id="ARBA00009869"/>
    </source>
</evidence>
<dbReference type="AlphaFoldDB" id="A0A1H2PJF8"/>
<dbReference type="InterPro" id="IPR000573">
    <property type="entry name" value="AconitaseA/IPMdHydase_ssu_swvl"/>
</dbReference>
<protein>
    <submittedName>
        <fullName evidence="4">3-isopropylmalate/(R)-2-methylmalate dehydratase small subunit</fullName>
    </submittedName>
</protein>
<evidence type="ECO:0000259" key="3">
    <source>
        <dbReference type="Pfam" id="PF00694"/>
    </source>
</evidence>
<dbReference type="PANTHER" id="PTHR43345">
    <property type="entry name" value="3-ISOPROPYLMALATE DEHYDRATASE SMALL SUBUNIT 2-RELATED-RELATED"/>
    <property type="match status" value="1"/>
</dbReference>
<keyword evidence="2" id="KW-0456">Lyase</keyword>
<dbReference type="GO" id="GO:0016836">
    <property type="term" value="F:hydro-lyase activity"/>
    <property type="evidence" value="ECO:0007669"/>
    <property type="project" value="InterPro"/>
</dbReference>
<accession>A0A1H2PJF8</accession>
<comment type="similarity">
    <text evidence="1">Belongs to the LeuD family. LeuD type 2 subfamily.</text>
</comment>
<gene>
    <name evidence="4" type="ORF">SAMN05216551_101402</name>
</gene>
<feature type="domain" description="Aconitase A/isopropylmalate dehydratase small subunit swivel" evidence="3">
    <location>
        <begin position="57"/>
        <end position="109"/>
    </location>
</feature>
<dbReference type="SUPFAM" id="SSF52016">
    <property type="entry name" value="LeuD/IlvD-like"/>
    <property type="match status" value="1"/>
</dbReference>
<dbReference type="InterPro" id="IPR015928">
    <property type="entry name" value="Aconitase/3IPM_dehydase_swvl"/>
</dbReference>
<dbReference type="Proteomes" id="UP000243719">
    <property type="component" value="Unassembled WGS sequence"/>
</dbReference>
<organism evidence="4 5">
    <name type="scientific">Chitinasiproducens palmae</name>
    <dbReference type="NCBI Taxonomy" id="1770053"/>
    <lineage>
        <taxon>Bacteria</taxon>
        <taxon>Pseudomonadati</taxon>
        <taxon>Pseudomonadota</taxon>
        <taxon>Betaproteobacteria</taxon>
        <taxon>Burkholderiales</taxon>
        <taxon>Burkholderiaceae</taxon>
        <taxon>Chitinasiproducens</taxon>
    </lineage>
</organism>
<evidence type="ECO:0000313" key="4">
    <source>
        <dbReference type="EMBL" id="SDV46526.1"/>
    </source>
</evidence>
<evidence type="ECO:0000256" key="2">
    <source>
        <dbReference type="ARBA" id="ARBA00023239"/>
    </source>
</evidence>
<dbReference type="Gene3D" id="3.20.19.10">
    <property type="entry name" value="Aconitase, domain 4"/>
    <property type="match status" value="1"/>
</dbReference>
<dbReference type="InterPro" id="IPR050075">
    <property type="entry name" value="LeuD"/>
</dbReference>
<dbReference type="EMBL" id="FNLO01000001">
    <property type="protein sequence ID" value="SDV46526.1"/>
    <property type="molecule type" value="Genomic_DNA"/>
</dbReference>
<dbReference type="InterPro" id="IPR011827">
    <property type="entry name" value="LeuD_type2/HacB/DmdB"/>
</dbReference>
<dbReference type="PANTHER" id="PTHR43345:SF2">
    <property type="entry name" value="3-ISOPROPYLMALATE DEHYDRATASE SMALL SUBUNIT 1"/>
    <property type="match status" value="1"/>
</dbReference>
<name>A0A1H2PJF8_9BURK</name>
<keyword evidence="5" id="KW-1185">Reference proteome</keyword>
<dbReference type="Pfam" id="PF00694">
    <property type="entry name" value="Aconitase_C"/>
    <property type="match status" value="1"/>
</dbReference>
<reference evidence="5" key="1">
    <citation type="submission" date="2016-09" db="EMBL/GenBank/DDBJ databases">
        <authorList>
            <person name="Varghese N."/>
            <person name="Submissions S."/>
        </authorList>
    </citation>
    <scope>NUCLEOTIDE SEQUENCE [LARGE SCALE GENOMIC DNA]</scope>
    <source>
        <strain evidence="5">JS23</strain>
    </source>
</reference>
<evidence type="ECO:0000313" key="5">
    <source>
        <dbReference type="Proteomes" id="UP000243719"/>
    </source>
</evidence>
<dbReference type="RefSeq" id="WP_407919388.1">
    <property type="nucleotide sequence ID" value="NZ_FNLO01000001.1"/>
</dbReference>